<dbReference type="PANTHER" id="PTHR43245:SF58">
    <property type="entry name" value="BLL5923 PROTEIN"/>
    <property type="match status" value="1"/>
</dbReference>
<accession>K9ATS2</accession>
<dbReference type="AlphaFoldDB" id="K9ATS2"/>
<organism evidence="2 3">
    <name type="scientific">Staphylococcus massiliensis S46</name>
    <dbReference type="NCBI Taxonomy" id="1229783"/>
    <lineage>
        <taxon>Bacteria</taxon>
        <taxon>Bacillati</taxon>
        <taxon>Bacillota</taxon>
        <taxon>Bacilli</taxon>
        <taxon>Bacillales</taxon>
        <taxon>Staphylococcaceae</taxon>
        <taxon>Staphylococcus</taxon>
    </lineage>
</organism>
<dbReference type="eggNOG" id="COG0451">
    <property type="taxonomic scope" value="Bacteria"/>
</dbReference>
<proteinExistence type="predicted"/>
<keyword evidence="3" id="KW-1185">Reference proteome</keyword>
<feature type="domain" description="NAD-dependent epimerase/dehydratase" evidence="1">
    <location>
        <begin position="5"/>
        <end position="164"/>
    </location>
</feature>
<evidence type="ECO:0000313" key="2">
    <source>
        <dbReference type="EMBL" id="EKU45997.1"/>
    </source>
</evidence>
<dbReference type="EMBL" id="AMSQ01000022">
    <property type="protein sequence ID" value="EKU45997.1"/>
    <property type="molecule type" value="Genomic_DNA"/>
</dbReference>
<dbReference type="InterPro" id="IPR001509">
    <property type="entry name" value="Epimerase_deHydtase"/>
</dbReference>
<dbReference type="InterPro" id="IPR036291">
    <property type="entry name" value="NAD(P)-bd_dom_sf"/>
</dbReference>
<reference evidence="2 3" key="1">
    <citation type="journal article" date="2013" name="Genome Announc.">
        <title>Genome Sequence of Staphylococcus massiliensis Strain S46, Isolated from the Surface of Healthy Human Skin.</title>
        <authorList>
            <person name="Srivastav R."/>
            <person name="Singh A."/>
            <person name="Jangir P.K."/>
            <person name="Kumari C."/>
            <person name="Muduli S."/>
            <person name="Sharma R."/>
        </authorList>
    </citation>
    <scope>NUCLEOTIDE SEQUENCE [LARGE SCALE GENOMIC DNA]</scope>
    <source>
        <strain evidence="2 3">S46</strain>
    </source>
</reference>
<evidence type="ECO:0000313" key="3">
    <source>
        <dbReference type="Proteomes" id="UP000009885"/>
    </source>
</evidence>
<gene>
    <name evidence="2" type="ORF">C273_10372</name>
</gene>
<sequence length="286" mass="32530">MAKRILITGTKGYIGCALEKHFKDLGHDVKRLDVKSPTYLAQSFKSFDVVIHTAAIVHNNLKNASMLDYMNINYHLTRKIADKAKQDGVSQFIFFSTMNVFGLLGGVGYETIITKTTPTNPQTAYGISKGYAEDYLRQIETNRFKVSIVRPPMVYGKDAPGNFAKLEKIARLGSLFPNIHNHRSVIHIDNLTRFVETLVYEQASGIFHPQDFSYMSTTETIHDIRMLKGKQLKTFPVSKGLFKMMNKVPMLKKVYGNLVYSQNIDKPQDYRKGFIDFGDALKKTIR</sequence>
<dbReference type="PANTHER" id="PTHR43245">
    <property type="entry name" value="BIFUNCTIONAL POLYMYXIN RESISTANCE PROTEIN ARNA"/>
    <property type="match status" value="1"/>
</dbReference>
<dbReference type="OrthoDB" id="9808602at2"/>
<dbReference type="Pfam" id="PF01370">
    <property type="entry name" value="Epimerase"/>
    <property type="match status" value="1"/>
</dbReference>
<dbReference type="Proteomes" id="UP000009885">
    <property type="component" value="Unassembled WGS sequence"/>
</dbReference>
<comment type="caution">
    <text evidence="2">The sequence shown here is derived from an EMBL/GenBank/DDBJ whole genome shotgun (WGS) entry which is preliminary data.</text>
</comment>
<protein>
    <submittedName>
        <fullName evidence="2">Capsular polysaccharide synthesis enzyme</fullName>
    </submittedName>
</protein>
<dbReference type="Gene3D" id="3.40.50.720">
    <property type="entry name" value="NAD(P)-binding Rossmann-like Domain"/>
    <property type="match status" value="1"/>
</dbReference>
<dbReference type="RefSeq" id="WP_009384723.1">
    <property type="nucleotide sequence ID" value="NZ_AMSQ01000022.1"/>
</dbReference>
<dbReference type="STRING" id="1229783.C273_10372"/>
<name>K9ATS2_9STAP</name>
<dbReference type="SUPFAM" id="SSF51735">
    <property type="entry name" value="NAD(P)-binding Rossmann-fold domains"/>
    <property type="match status" value="1"/>
</dbReference>
<dbReference type="PATRIC" id="fig|1229783.3.peg.2066"/>
<dbReference type="InterPro" id="IPR050177">
    <property type="entry name" value="Lipid_A_modif_metabolic_enz"/>
</dbReference>
<evidence type="ECO:0000259" key="1">
    <source>
        <dbReference type="Pfam" id="PF01370"/>
    </source>
</evidence>